<dbReference type="EMBL" id="UINC01003245">
    <property type="protein sequence ID" value="SVA04618.1"/>
    <property type="molecule type" value="Genomic_DNA"/>
</dbReference>
<dbReference type="InterPro" id="IPR000620">
    <property type="entry name" value="EamA_dom"/>
</dbReference>
<keyword evidence="2 5" id="KW-0812">Transmembrane</keyword>
<feature type="transmembrane region" description="Helical" evidence="5">
    <location>
        <begin position="161"/>
        <end position="184"/>
    </location>
</feature>
<accession>A0A381SMU8</accession>
<comment type="subcellular location">
    <subcellularLocation>
        <location evidence="1">Membrane</location>
        <topology evidence="1">Multi-pass membrane protein</topology>
    </subcellularLocation>
</comment>
<evidence type="ECO:0000256" key="2">
    <source>
        <dbReference type="ARBA" id="ARBA00022692"/>
    </source>
</evidence>
<feature type="domain" description="EamA" evidence="6">
    <location>
        <begin position="2"/>
        <end position="116"/>
    </location>
</feature>
<reference evidence="7" key="1">
    <citation type="submission" date="2018-05" db="EMBL/GenBank/DDBJ databases">
        <authorList>
            <person name="Lanie J.A."/>
            <person name="Ng W.-L."/>
            <person name="Kazmierczak K.M."/>
            <person name="Andrzejewski T.M."/>
            <person name="Davidsen T.M."/>
            <person name="Wayne K.J."/>
            <person name="Tettelin H."/>
            <person name="Glass J.I."/>
            <person name="Rusch D."/>
            <person name="Podicherti R."/>
            <person name="Tsui H.-C.T."/>
            <person name="Winkler M.E."/>
        </authorList>
    </citation>
    <scope>NUCLEOTIDE SEQUENCE</scope>
</reference>
<evidence type="ECO:0000259" key="6">
    <source>
        <dbReference type="Pfam" id="PF00892"/>
    </source>
</evidence>
<evidence type="ECO:0000256" key="3">
    <source>
        <dbReference type="ARBA" id="ARBA00022989"/>
    </source>
</evidence>
<dbReference type="GO" id="GO:0016020">
    <property type="term" value="C:membrane"/>
    <property type="evidence" value="ECO:0007669"/>
    <property type="project" value="UniProtKB-SubCell"/>
</dbReference>
<evidence type="ECO:0000256" key="1">
    <source>
        <dbReference type="ARBA" id="ARBA00004141"/>
    </source>
</evidence>
<name>A0A381SMU8_9ZZZZ</name>
<sequence length="273" mass="30600">MTIFVKIAGQQLATVQIVLIRGIITLCFTYAIIRRKKVWLWGNNYKILILRGITGTVALFCVYEAIQRFSLSEATVIQYLFPIFTTLLASFLISEHVGKKLIFAIVLGFGGVYIILGLPFLNPDSSFNTLSVLIAISGAFLSGLAYVLVRLASNMNESPYVIMFYFPFFTIPLSFPFAYSAWISPSFNNWIALLLIGICAQIGQTFLTFGYKLLPASKAAPTSYIQVPFSALAGALIFYENISYNFILGSIIIFFAIFLIIEKRTQSEYKFLH</sequence>
<feature type="transmembrane region" description="Helical" evidence="5">
    <location>
        <begin position="45"/>
        <end position="65"/>
    </location>
</feature>
<feature type="transmembrane region" description="Helical" evidence="5">
    <location>
        <begin position="245"/>
        <end position="261"/>
    </location>
</feature>
<dbReference type="PANTHER" id="PTHR22911">
    <property type="entry name" value="ACYL-MALONYL CONDENSING ENZYME-RELATED"/>
    <property type="match status" value="1"/>
</dbReference>
<organism evidence="7">
    <name type="scientific">marine metagenome</name>
    <dbReference type="NCBI Taxonomy" id="408172"/>
    <lineage>
        <taxon>unclassified sequences</taxon>
        <taxon>metagenomes</taxon>
        <taxon>ecological metagenomes</taxon>
    </lineage>
</organism>
<dbReference type="SUPFAM" id="SSF103481">
    <property type="entry name" value="Multidrug resistance efflux transporter EmrE"/>
    <property type="match status" value="2"/>
</dbReference>
<protein>
    <recommendedName>
        <fullName evidence="6">EamA domain-containing protein</fullName>
    </recommendedName>
</protein>
<evidence type="ECO:0000256" key="4">
    <source>
        <dbReference type="ARBA" id="ARBA00023136"/>
    </source>
</evidence>
<evidence type="ECO:0000313" key="7">
    <source>
        <dbReference type="EMBL" id="SVA04618.1"/>
    </source>
</evidence>
<feature type="transmembrane region" description="Helical" evidence="5">
    <location>
        <begin position="77"/>
        <end position="94"/>
    </location>
</feature>
<feature type="transmembrane region" description="Helical" evidence="5">
    <location>
        <begin position="190"/>
        <end position="211"/>
    </location>
</feature>
<feature type="domain" description="EamA" evidence="6">
    <location>
        <begin position="131"/>
        <end position="261"/>
    </location>
</feature>
<feature type="transmembrane region" description="Helical" evidence="5">
    <location>
        <begin position="223"/>
        <end position="239"/>
    </location>
</feature>
<feature type="transmembrane region" description="Helical" evidence="5">
    <location>
        <begin position="127"/>
        <end position="149"/>
    </location>
</feature>
<dbReference type="InterPro" id="IPR037185">
    <property type="entry name" value="EmrE-like"/>
</dbReference>
<dbReference type="PANTHER" id="PTHR22911:SF6">
    <property type="entry name" value="SOLUTE CARRIER FAMILY 35 MEMBER G1"/>
    <property type="match status" value="1"/>
</dbReference>
<keyword evidence="3 5" id="KW-1133">Transmembrane helix</keyword>
<feature type="transmembrane region" description="Helical" evidence="5">
    <location>
        <begin position="12"/>
        <end position="33"/>
    </location>
</feature>
<feature type="transmembrane region" description="Helical" evidence="5">
    <location>
        <begin position="101"/>
        <end position="121"/>
    </location>
</feature>
<dbReference type="AlphaFoldDB" id="A0A381SMU8"/>
<keyword evidence="4 5" id="KW-0472">Membrane</keyword>
<evidence type="ECO:0000256" key="5">
    <source>
        <dbReference type="SAM" id="Phobius"/>
    </source>
</evidence>
<dbReference type="Pfam" id="PF00892">
    <property type="entry name" value="EamA"/>
    <property type="match status" value="2"/>
</dbReference>
<gene>
    <name evidence="7" type="ORF">METZ01_LOCUS57472</name>
</gene>
<proteinExistence type="predicted"/>